<dbReference type="EMBL" id="MHKD01000018">
    <property type="protein sequence ID" value="OGY84081.1"/>
    <property type="molecule type" value="Genomic_DNA"/>
</dbReference>
<evidence type="ECO:0000313" key="1">
    <source>
        <dbReference type="EMBL" id="OGY84081.1"/>
    </source>
</evidence>
<dbReference type="Proteomes" id="UP000176952">
    <property type="component" value="Unassembled WGS sequence"/>
</dbReference>
<dbReference type="AlphaFoldDB" id="A0A1G2B4G5"/>
<proteinExistence type="predicted"/>
<accession>A0A1G2B4G5</accession>
<organism evidence="1 2">
    <name type="scientific">Candidatus Kerfeldbacteria bacterium RIFCSPHIGHO2_12_FULL_48_17</name>
    <dbReference type="NCBI Taxonomy" id="1798542"/>
    <lineage>
        <taxon>Bacteria</taxon>
        <taxon>Candidatus Kerfeldiibacteriota</taxon>
    </lineage>
</organism>
<evidence type="ECO:0000313" key="2">
    <source>
        <dbReference type="Proteomes" id="UP000176952"/>
    </source>
</evidence>
<sequence>MHSTRNENVTGDYLLNCKNAQQCFMSQDLEDCSYCQLILFGASKDSYDISIAVGERCYEIQEAGGYNVQFSWRNMPKNLATGAINLDNLQYTVHCSNVSDLFACVGMRNARYCIFNKQYSKEEYFALRTKIIEHMKEMPYTDAHGRTYSYGEFFPPELSPFAYNETIAQEYFPLTKAEALAQGYRWRDEDHKTYSTTLRAADLPDTPATAAANMRQLTKDTITCAHQGTCTHQCTGAYRIIEAELAFYQRLKLPLPHLCPNCRHYGRLAQRNPIALYPRQCTCTLAGHNSHTANTQCPTTFQTSYAPNRPEKIYCEYCYQKEIL</sequence>
<reference evidence="1 2" key="1">
    <citation type="journal article" date="2016" name="Nat. Commun.">
        <title>Thousands of microbial genomes shed light on interconnected biogeochemical processes in an aquifer system.</title>
        <authorList>
            <person name="Anantharaman K."/>
            <person name="Brown C.T."/>
            <person name="Hug L.A."/>
            <person name="Sharon I."/>
            <person name="Castelle C.J."/>
            <person name="Probst A.J."/>
            <person name="Thomas B.C."/>
            <person name="Singh A."/>
            <person name="Wilkins M.J."/>
            <person name="Karaoz U."/>
            <person name="Brodie E.L."/>
            <person name="Williams K.H."/>
            <person name="Hubbard S.S."/>
            <person name="Banfield J.F."/>
        </authorList>
    </citation>
    <scope>NUCLEOTIDE SEQUENCE [LARGE SCALE GENOMIC DNA]</scope>
</reference>
<gene>
    <name evidence="1" type="ORF">A3F54_00835</name>
</gene>
<name>A0A1G2B4G5_9BACT</name>
<dbReference type="STRING" id="1798542.A3F54_00835"/>
<comment type="caution">
    <text evidence="1">The sequence shown here is derived from an EMBL/GenBank/DDBJ whole genome shotgun (WGS) entry which is preliminary data.</text>
</comment>
<protein>
    <submittedName>
        <fullName evidence="1">Uncharacterized protein</fullName>
    </submittedName>
</protein>